<reference evidence="12" key="1">
    <citation type="submission" date="2021-02" db="EMBL/GenBank/DDBJ databases">
        <title>Phycicoccus sp. MQZ13P-5T, whole genome shotgun sequence.</title>
        <authorList>
            <person name="Tuo L."/>
        </authorList>
    </citation>
    <scope>NUCLEOTIDE SEQUENCE</scope>
    <source>
        <strain evidence="12">MQZ13P-5</strain>
    </source>
</reference>
<feature type="region of interest" description="Disordered" evidence="10">
    <location>
        <begin position="35"/>
        <end position="55"/>
    </location>
</feature>
<keyword evidence="6 9" id="KW-0865">Zymogen</keyword>
<keyword evidence="11" id="KW-0732">Signal</keyword>
<dbReference type="EMBL" id="JAFDVD010000003">
    <property type="protein sequence ID" value="MBM6398941.1"/>
    <property type="molecule type" value="Genomic_DNA"/>
</dbReference>
<evidence type="ECO:0000256" key="4">
    <source>
        <dbReference type="ARBA" id="ARBA00022679"/>
    </source>
</evidence>
<protein>
    <recommendedName>
        <fullName evidence="9">Glutathione hydrolase proenzyme</fullName>
        <ecNumber evidence="9">2.3.2.2</ecNumber>
        <ecNumber evidence="9">3.4.19.13</ecNumber>
    </recommendedName>
    <component>
        <recommendedName>
            <fullName evidence="9">Glutathione hydrolase large chain</fullName>
        </recommendedName>
    </component>
    <component>
        <recommendedName>
            <fullName evidence="9">Glutathione hydrolase small chain</fullName>
        </recommendedName>
    </component>
</protein>
<comment type="PTM">
    <text evidence="9">Cleaved by autocatalysis into a large and a small subunit.</text>
</comment>
<accession>A0ABS2CGE2</accession>
<dbReference type="PANTHER" id="PTHR43199">
    <property type="entry name" value="GLUTATHIONE HYDROLASE"/>
    <property type="match status" value="1"/>
</dbReference>
<dbReference type="Gene3D" id="3.60.20.40">
    <property type="match status" value="1"/>
</dbReference>
<evidence type="ECO:0000256" key="8">
    <source>
        <dbReference type="ARBA" id="ARBA00047417"/>
    </source>
</evidence>
<keyword evidence="4 9" id="KW-0808">Transferase</keyword>
<feature type="chain" id="PRO_5047289762" description="Glutathione hydrolase proenzyme" evidence="11">
    <location>
        <begin position="38"/>
        <end position="625"/>
    </location>
</feature>
<comment type="pathway">
    <text evidence="9">Sulfur metabolism; glutathione metabolism.</text>
</comment>
<comment type="caution">
    <text evidence="12">The sequence shown here is derived from an EMBL/GenBank/DDBJ whole genome shotgun (WGS) entry which is preliminary data.</text>
</comment>
<feature type="signal peptide" evidence="11">
    <location>
        <begin position="1"/>
        <end position="37"/>
    </location>
</feature>
<keyword evidence="13" id="KW-1185">Reference proteome</keyword>
<gene>
    <name evidence="12" type="primary">ggt</name>
    <name evidence="12" type="ORF">JQN70_00910</name>
</gene>
<dbReference type="InterPro" id="IPR043137">
    <property type="entry name" value="GGT_ssub_C"/>
</dbReference>
<organism evidence="12 13">
    <name type="scientific">Phycicoccus sonneratiae</name>
    <dbReference type="NCBI Taxonomy" id="2807628"/>
    <lineage>
        <taxon>Bacteria</taxon>
        <taxon>Bacillati</taxon>
        <taxon>Actinomycetota</taxon>
        <taxon>Actinomycetes</taxon>
        <taxon>Micrococcales</taxon>
        <taxon>Intrasporangiaceae</taxon>
        <taxon>Phycicoccus</taxon>
    </lineage>
</organism>
<dbReference type="InterPro" id="IPR043138">
    <property type="entry name" value="GGT_lsub"/>
</dbReference>
<evidence type="ECO:0000313" key="12">
    <source>
        <dbReference type="EMBL" id="MBM6398941.1"/>
    </source>
</evidence>
<dbReference type="RefSeq" id="WP_204129437.1">
    <property type="nucleotide sequence ID" value="NZ_JAFDVD010000003.1"/>
</dbReference>
<sequence>MGTLRSAAPVRPTRRRLAAGLALGVAATLAVATPSTAAPQDHGHPGRGGRPPVGHQLPKVAVMTGSGGAVSSVDPVASQVGIDVLRAGGNATDAAVATAAALGVTEPYSTGIGGGGFFVHYDARKHRVQTIDGREAAPATYDENQFRNADGTAKDFDTVVNSGQPVGVPGTPATWERAVDRWGSRRLSTLLAPAERIARDGFVVDATFHQQTLDNAERFSTFPETARVFLPGGTAPATGSVFRNPDLARALRLLRTEGVDALYRGRLGRDLVAQVRNPTTTPGTSVAAGEMTTRDLARYRVLDKDPVHSRYRGKDIYGMPVPSSGGTGVGEILNLVEAYDRRTGTKTSDVDAVQYLHRFSEASATAFADRNRYLGDVRGVPVRELVSQGFADERSCLFSATAAMPRPLPFGSPDGDYADCGTATASGVLPHDGTSTTHLSVVDRWGNAVAYTSTIEQTGGSAITVPGWGFILNNELTDFDFVPVTPGVPDPNLPGPSKRPRSSMSPTIVLDDGRLDLVAGSPGGASIITTTAQILLGHFERGLSVGDALAAPRLSSRNGTSEQAEPAIADGPTGAGLRALGHTITSTPEIGAATAIDVGRHGLLTAAAEPTRRGGGSAMVVWPRR</sequence>
<evidence type="ECO:0000256" key="5">
    <source>
        <dbReference type="ARBA" id="ARBA00022801"/>
    </source>
</evidence>
<comment type="catalytic activity">
    <reaction evidence="1 9">
        <text>an S-substituted glutathione + H2O = an S-substituted L-cysteinylglycine + L-glutamate</text>
        <dbReference type="Rhea" id="RHEA:59468"/>
        <dbReference type="ChEBI" id="CHEBI:15377"/>
        <dbReference type="ChEBI" id="CHEBI:29985"/>
        <dbReference type="ChEBI" id="CHEBI:90779"/>
        <dbReference type="ChEBI" id="CHEBI:143103"/>
        <dbReference type="EC" id="3.4.19.13"/>
    </reaction>
</comment>
<evidence type="ECO:0000256" key="7">
    <source>
        <dbReference type="ARBA" id="ARBA00023315"/>
    </source>
</evidence>
<proteinExistence type="inferred from homology"/>
<dbReference type="InterPro" id="IPR051792">
    <property type="entry name" value="GGT_bact"/>
</dbReference>
<keyword evidence="7 9" id="KW-0012">Acyltransferase</keyword>
<evidence type="ECO:0000256" key="6">
    <source>
        <dbReference type="ARBA" id="ARBA00023145"/>
    </source>
</evidence>
<evidence type="ECO:0000256" key="9">
    <source>
        <dbReference type="RuleBase" id="RU368036"/>
    </source>
</evidence>
<evidence type="ECO:0000256" key="3">
    <source>
        <dbReference type="ARBA" id="ARBA00009381"/>
    </source>
</evidence>
<dbReference type="PRINTS" id="PR01210">
    <property type="entry name" value="GGTRANSPTASE"/>
</dbReference>
<dbReference type="InterPro" id="IPR029055">
    <property type="entry name" value="Ntn_hydrolases_N"/>
</dbReference>
<name>A0ABS2CGE2_9MICO</name>
<evidence type="ECO:0000256" key="10">
    <source>
        <dbReference type="SAM" id="MobiDB-lite"/>
    </source>
</evidence>
<dbReference type="Pfam" id="PF01019">
    <property type="entry name" value="G_glu_transpept"/>
    <property type="match status" value="1"/>
</dbReference>
<comment type="subunit">
    <text evidence="9">This enzyme consists of two polypeptide chains, which are synthesized in precursor form from a single polypeptide.</text>
</comment>
<comment type="catalytic activity">
    <reaction evidence="2 9">
        <text>glutathione + H2O = L-cysteinylglycine + L-glutamate</text>
        <dbReference type="Rhea" id="RHEA:28807"/>
        <dbReference type="ChEBI" id="CHEBI:15377"/>
        <dbReference type="ChEBI" id="CHEBI:29985"/>
        <dbReference type="ChEBI" id="CHEBI:57925"/>
        <dbReference type="ChEBI" id="CHEBI:61694"/>
        <dbReference type="EC" id="3.4.19.13"/>
    </reaction>
</comment>
<comment type="similarity">
    <text evidence="3 9">Belongs to the gamma-glutamyltransferase family.</text>
</comment>
<dbReference type="GO" id="GO:0103068">
    <property type="term" value="F:leukotriene C4 gamma-glutamyl transferase activity"/>
    <property type="evidence" value="ECO:0007669"/>
    <property type="project" value="UniProtKB-EC"/>
</dbReference>
<dbReference type="Gene3D" id="1.10.246.130">
    <property type="match status" value="1"/>
</dbReference>
<evidence type="ECO:0000256" key="11">
    <source>
        <dbReference type="SAM" id="SignalP"/>
    </source>
</evidence>
<evidence type="ECO:0000256" key="2">
    <source>
        <dbReference type="ARBA" id="ARBA00001089"/>
    </source>
</evidence>
<dbReference type="NCBIfam" id="TIGR00066">
    <property type="entry name" value="g_glut_trans"/>
    <property type="match status" value="1"/>
</dbReference>
<evidence type="ECO:0000256" key="1">
    <source>
        <dbReference type="ARBA" id="ARBA00001049"/>
    </source>
</evidence>
<keyword evidence="5 9" id="KW-0378">Hydrolase</keyword>
<keyword evidence="9" id="KW-0317">Glutathione biosynthesis</keyword>
<evidence type="ECO:0000313" key="13">
    <source>
        <dbReference type="Proteomes" id="UP001430172"/>
    </source>
</evidence>
<comment type="catalytic activity">
    <reaction evidence="8 9">
        <text>an N-terminal (5-L-glutamyl)-[peptide] + an alpha-amino acid = 5-L-glutamyl amino acid + an N-terminal L-alpha-aminoacyl-[peptide]</text>
        <dbReference type="Rhea" id="RHEA:23904"/>
        <dbReference type="Rhea" id="RHEA-COMP:9780"/>
        <dbReference type="Rhea" id="RHEA-COMP:9795"/>
        <dbReference type="ChEBI" id="CHEBI:77644"/>
        <dbReference type="ChEBI" id="CHEBI:78597"/>
        <dbReference type="ChEBI" id="CHEBI:78599"/>
        <dbReference type="ChEBI" id="CHEBI:78608"/>
        <dbReference type="EC" id="2.3.2.2"/>
    </reaction>
</comment>
<dbReference type="InterPro" id="IPR000101">
    <property type="entry name" value="GGT_peptidase"/>
</dbReference>
<dbReference type="Proteomes" id="UP001430172">
    <property type="component" value="Unassembled WGS sequence"/>
</dbReference>
<dbReference type="PANTHER" id="PTHR43199:SF1">
    <property type="entry name" value="GLUTATHIONE HYDROLASE PROENZYME"/>
    <property type="match status" value="1"/>
</dbReference>
<dbReference type="EC" id="3.4.19.13" evidence="9"/>
<dbReference type="EC" id="2.3.2.2" evidence="9"/>
<dbReference type="SUPFAM" id="SSF56235">
    <property type="entry name" value="N-terminal nucleophile aminohydrolases (Ntn hydrolases)"/>
    <property type="match status" value="1"/>
</dbReference>